<keyword evidence="1" id="KW-0547">Nucleotide-binding</keyword>
<dbReference type="Proteomes" id="UP000198924">
    <property type="component" value="Unassembled WGS sequence"/>
</dbReference>
<dbReference type="EC" id="2.7.1.-" evidence="1"/>
<dbReference type="OrthoDB" id="9782725at2"/>
<dbReference type="InterPro" id="IPR017172">
    <property type="entry name" value="Lsacc_core_hep_kinase_RfaP"/>
</dbReference>
<gene>
    <name evidence="3" type="ORF">SAMN04488079_105131</name>
</gene>
<dbReference type="Pfam" id="PF06293">
    <property type="entry name" value="Kdo"/>
    <property type="match status" value="1"/>
</dbReference>
<dbReference type="InterPro" id="IPR011009">
    <property type="entry name" value="Kinase-like_dom_sf"/>
</dbReference>
<dbReference type="PIRSF" id="PIRSF037318">
    <property type="entry name" value="RfaP"/>
    <property type="match status" value="1"/>
</dbReference>
<organism evidence="3 4">
    <name type="scientific">Methylophaga sulfidovorans</name>
    <dbReference type="NCBI Taxonomy" id="45496"/>
    <lineage>
        <taxon>Bacteria</taxon>
        <taxon>Pseudomonadati</taxon>
        <taxon>Pseudomonadota</taxon>
        <taxon>Gammaproteobacteria</taxon>
        <taxon>Thiotrichales</taxon>
        <taxon>Piscirickettsiaceae</taxon>
        <taxon>Methylophaga</taxon>
    </lineage>
</organism>
<keyword evidence="1" id="KW-0418">Kinase</keyword>
<comment type="similarity">
    <text evidence="1">Belongs to the protein kinase superfamily. KdkA/rfaP family.</text>
</comment>
<reference evidence="4" key="1">
    <citation type="submission" date="2016-10" db="EMBL/GenBank/DDBJ databases">
        <authorList>
            <person name="Varghese N."/>
            <person name="Submissions S."/>
        </authorList>
    </citation>
    <scope>NUCLEOTIDE SEQUENCE [LARGE SCALE GENOMIC DNA]</scope>
    <source>
        <strain evidence="4">DSM 11578</strain>
    </source>
</reference>
<dbReference type="GO" id="GO:0016301">
    <property type="term" value="F:kinase activity"/>
    <property type="evidence" value="ECO:0007669"/>
    <property type="project" value="UniProtKB-UniRule"/>
</dbReference>
<feature type="active site" evidence="2">
    <location>
        <position position="166"/>
    </location>
</feature>
<keyword evidence="1 3" id="KW-0808">Transferase</keyword>
<keyword evidence="4" id="KW-1185">Reference proteome</keyword>
<keyword evidence="1" id="KW-0067">ATP-binding</keyword>
<dbReference type="NCBIfam" id="NF011703">
    <property type="entry name" value="PRK15123.1"/>
    <property type="match status" value="1"/>
</dbReference>
<name>A0A1I3WYW1_9GAMM</name>
<dbReference type="AlphaFoldDB" id="A0A1I3WYW1"/>
<dbReference type="RefSeq" id="WP_091712233.1">
    <property type="nucleotide sequence ID" value="NZ_FOSH01000005.1"/>
</dbReference>
<proteinExistence type="inferred from homology"/>
<protein>
    <recommendedName>
        <fullName evidence="1">Lipopolysaccharide core heptose(I) kinase</fullName>
        <ecNumber evidence="1">2.7.1.-</ecNumber>
    </recommendedName>
</protein>
<dbReference type="GO" id="GO:0005524">
    <property type="term" value="F:ATP binding"/>
    <property type="evidence" value="ECO:0007669"/>
    <property type="project" value="UniProtKB-UniRule"/>
</dbReference>
<comment type="function">
    <text evidence="1">Kinase involved in the biosynthesis of the core oligosaccharide region of lipopolysaccharide (LPS). Catalyzes the phosphorylation of heptose I (HepI), the first heptose added to the Kdo2-lipid A module.</text>
</comment>
<keyword evidence="1" id="KW-0448">Lipopolysaccharide biosynthesis</keyword>
<evidence type="ECO:0000256" key="2">
    <source>
        <dbReference type="PIRSR" id="PIRSR037318-50"/>
    </source>
</evidence>
<dbReference type="SUPFAM" id="SSF56112">
    <property type="entry name" value="Protein kinase-like (PK-like)"/>
    <property type="match status" value="1"/>
</dbReference>
<dbReference type="GO" id="GO:0009244">
    <property type="term" value="P:lipopolysaccharide core region biosynthetic process"/>
    <property type="evidence" value="ECO:0007669"/>
    <property type="project" value="UniProtKB-UniRule"/>
</dbReference>
<accession>A0A1I3WYW1</accession>
<evidence type="ECO:0000313" key="4">
    <source>
        <dbReference type="Proteomes" id="UP000198924"/>
    </source>
</evidence>
<evidence type="ECO:0000313" key="3">
    <source>
        <dbReference type="EMBL" id="SFK12652.1"/>
    </source>
</evidence>
<dbReference type="STRING" id="45496.SAMN04488079_105131"/>
<comment type="pathway">
    <text evidence="1">Bacterial outer membrane biogenesis; LPS core biosynthesis.</text>
</comment>
<dbReference type="EMBL" id="FOSH01000005">
    <property type="protein sequence ID" value="SFK12652.1"/>
    <property type="molecule type" value="Genomic_DNA"/>
</dbReference>
<evidence type="ECO:0000256" key="1">
    <source>
        <dbReference type="PIRNR" id="PIRNR037318"/>
    </source>
</evidence>
<dbReference type="UniPathway" id="UPA00958"/>
<sequence>MKTHTLYLREDLALAWRNKAIFPWLQTMPGEIFRDKEGRRTLRFEVEQHSYFLKYHQGVGWEEIFKNLLSLRLPIISARNEWQAVQFLQSHHLDTMTLAGYGEKGWNPAKRHSFVITDDLTDTMSLEYLGQQWRQTPPSFKSKYDLIQKLAHIAGTMHKNGMNHRDFYLCHFLLDKSFAETNVYQPSMPIYLIDLHRAQVRKKVPLRWQIKDLGSLYFSAYEVLLTQRDLFRFIKAYTQLPLRQALSQYADLWQQVKLRADKLYAE</sequence>